<sequence>CIDGRLTSAWNWCSQIEKKPYFPIFLLAGFTGFDGGGCYARDILRSLNLSELVMRPGNLQ</sequence>
<dbReference type="InterPro" id="IPR057668">
    <property type="entry name" value="E2_Ub-conjug_enz_C"/>
</dbReference>
<dbReference type="Proteomes" id="UP000252139">
    <property type="component" value="Unassembled WGS sequence"/>
</dbReference>
<protein>
    <recommendedName>
        <fullName evidence="1">Non-canonical E2 ubiquitin-conjugating enzyme C-terminal domain-containing protein</fullName>
    </recommendedName>
</protein>
<dbReference type="Pfam" id="PF09418">
    <property type="entry name" value="DUF2009"/>
    <property type="match status" value="1"/>
</dbReference>
<evidence type="ECO:0000259" key="1">
    <source>
        <dbReference type="Pfam" id="PF09418"/>
    </source>
</evidence>
<keyword evidence="3" id="KW-1185">Reference proteome</keyword>
<gene>
    <name evidence="2" type="ORF">CU097_000100</name>
</gene>
<feature type="non-terminal residue" evidence="2">
    <location>
        <position position="1"/>
    </location>
</feature>
<reference evidence="2 3" key="1">
    <citation type="journal article" date="2018" name="G3 (Bethesda)">
        <title>Phylogenetic and Phylogenomic Definition of Rhizopus Species.</title>
        <authorList>
            <person name="Gryganskyi A.P."/>
            <person name="Golan J."/>
            <person name="Dolatabadi S."/>
            <person name="Mondo S."/>
            <person name="Robb S."/>
            <person name="Idnurm A."/>
            <person name="Muszewska A."/>
            <person name="Steczkiewicz K."/>
            <person name="Masonjones S."/>
            <person name="Liao H.L."/>
            <person name="Gajdeczka M.T."/>
            <person name="Anike F."/>
            <person name="Vuek A."/>
            <person name="Anishchenko I.M."/>
            <person name="Voigt K."/>
            <person name="de Hoog G.S."/>
            <person name="Smith M.E."/>
            <person name="Heitman J."/>
            <person name="Vilgalys R."/>
            <person name="Stajich J.E."/>
        </authorList>
    </citation>
    <scope>NUCLEOTIDE SEQUENCE [LARGE SCALE GENOMIC DNA]</scope>
    <source>
        <strain evidence="2 3">CBS 357.93</strain>
    </source>
</reference>
<comment type="caution">
    <text evidence="2">The sequence shown here is derived from an EMBL/GenBank/DDBJ whole genome shotgun (WGS) entry which is preliminary data.</text>
</comment>
<evidence type="ECO:0000313" key="3">
    <source>
        <dbReference type="Proteomes" id="UP000252139"/>
    </source>
</evidence>
<evidence type="ECO:0000313" key="2">
    <source>
        <dbReference type="EMBL" id="RCH80541.1"/>
    </source>
</evidence>
<dbReference type="PANTHER" id="PTHR31560:SF0">
    <property type="entry name" value="UPF0652 PROTEIN C22H10.08"/>
    <property type="match status" value="1"/>
</dbReference>
<dbReference type="InterPro" id="IPR018553">
    <property type="entry name" value="E2_Ub-conjug_enz"/>
</dbReference>
<feature type="domain" description="Non-canonical E2 ubiquitin-conjugating enzyme C-terminal" evidence="1">
    <location>
        <begin position="1"/>
        <end position="35"/>
    </location>
</feature>
<accession>A0A367IST3</accession>
<dbReference type="OrthoDB" id="406045at2759"/>
<proteinExistence type="predicted"/>
<dbReference type="EMBL" id="PJQL01003858">
    <property type="protein sequence ID" value="RCH80541.1"/>
    <property type="molecule type" value="Genomic_DNA"/>
</dbReference>
<dbReference type="PANTHER" id="PTHR31560">
    <property type="entry name" value="UPF0652 PROTEIN C16A11.03C-RELATED"/>
    <property type="match status" value="1"/>
</dbReference>
<name>A0A367IST3_RHIAZ</name>
<organism evidence="2 3">
    <name type="scientific">Rhizopus azygosporus</name>
    <name type="common">Rhizopus microsporus var. azygosporus</name>
    <dbReference type="NCBI Taxonomy" id="86630"/>
    <lineage>
        <taxon>Eukaryota</taxon>
        <taxon>Fungi</taxon>
        <taxon>Fungi incertae sedis</taxon>
        <taxon>Mucoromycota</taxon>
        <taxon>Mucoromycotina</taxon>
        <taxon>Mucoromycetes</taxon>
        <taxon>Mucorales</taxon>
        <taxon>Mucorineae</taxon>
        <taxon>Rhizopodaceae</taxon>
        <taxon>Rhizopus</taxon>
    </lineage>
</organism>
<dbReference type="AlphaFoldDB" id="A0A367IST3"/>